<sequence>MLYYSFKNFDEFKSIFRIEKRDGITVRKNKILLAHLKNPELFRYCQETGDYSLLRVKDMAGLRNMVFKAVCESGKEDGSLPNKIELMGKEYWSARYKTDEMQGICEDGDKCSIRYVNTERGKAFKMKSSKFMRAVMLETQAGKALSPSVVNWICGDVFAKEWHTFTYGCTCGMKLHVDGDFRKIYDSGECRGDFDSCMTDRDRYPFYMYAVRAKAAYLTDEDGRIVARAVLFTDVTDQNGRKWRLLERQYATGRDDMLKYILINKLIQEKQIDGYKIVGASCNEANAFVSVDGQSLSDMKFEIGCNLGMDDVLSYQDSFKWYDIMARKAYNYPYGEDYYELDTTDRNLYGDEDDNGEESEEWDEYHQYYCEETRTCYRNGLEISVDVDCLDDFDYIESRNEYYHRDDTACCGCCGEHILKEDGLYSELTREYCCCELCKWEAENQYRKEFMGHTDYELCAKPDGTAEIVIWDEQAGAYRKFSIRTAVLDKLIMELRRGYLNGQPIENPDERHYNSYLDSFLSEVSYEYDTFEEAV</sequence>
<reference evidence="1" key="2">
    <citation type="journal article" date="2021" name="PeerJ">
        <title>Extensive microbial diversity within the chicken gut microbiome revealed by metagenomics and culture.</title>
        <authorList>
            <person name="Gilroy R."/>
            <person name="Ravi A."/>
            <person name="Getino M."/>
            <person name="Pursley I."/>
            <person name="Horton D.L."/>
            <person name="Alikhan N.F."/>
            <person name="Baker D."/>
            <person name="Gharbi K."/>
            <person name="Hall N."/>
            <person name="Watson M."/>
            <person name="Adriaenssens E.M."/>
            <person name="Foster-Nyarko E."/>
            <person name="Jarju S."/>
            <person name="Secka A."/>
            <person name="Antonio M."/>
            <person name="Oren A."/>
            <person name="Chaudhuri R.R."/>
            <person name="La Ragione R."/>
            <person name="Hildebrand F."/>
            <person name="Pallen M.J."/>
        </authorList>
    </citation>
    <scope>NUCLEOTIDE SEQUENCE</scope>
    <source>
        <strain evidence="1">B2-22910</strain>
    </source>
</reference>
<protein>
    <submittedName>
        <fullName evidence="1">Uncharacterized protein</fullName>
    </submittedName>
</protein>
<dbReference type="Proteomes" id="UP000823603">
    <property type="component" value="Unassembled WGS sequence"/>
</dbReference>
<gene>
    <name evidence="1" type="ORF">IAB82_06365</name>
</gene>
<dbReference type="AlphaFoldDB" id="A0A9D9IGM5"/>
<evidence type="ECO:0000313" key="1">
    <source>
        <dbReference type="EMBL" id="MBO8471403.1"/>
    </source>
</evidence>
<proteinExistence type="predicted"/>
<reference evidence="1" key="1">
    <citation type="submission" date="2020-10" db="EMBL/GenBank/DDBJ databases">
        <authorList>
            <person name="Gilroy R."/>
        </authorList>
    </citation>
    <scope>NUCLEOTIDE SEQUENCE</scope>
    <source>
        <strain evidence="1">B2-22910</strain>
    </source>
</reference>
<evidence type="ECO:0000313" key="2">
    <source>
        <dbReference type="Proteomes" id="UP000823603"/>
    </source>
</evidence>
<comment type="caution">
    <text evidence="1">The sequence shown here is derived from an EMBL/GenBank/DDBJ whole genome shotgun (WGS) entry which is preliminary data.</text>
</comment>
<dbReference type="EMBL" id="JADIMB010000092">
    <property type="protein sequence ID" value="MBO8471403.1"/>
    <property type="molecule type" value="Genomic_DNA"/>
</dbReference>
<organism evidence="1 2">
    <name type="scientific">Candidatus Cryptobacteroides faecavium</name>
    <dbReference type="NCBI Taxonomy" id="2840762"/>
    <lineage>
        <taxon>Bacteria</taxon>
        <taxon>Pseudomonadati</taxon>
        <taxon>Bacteroidota</taxon>
        <taxon>Bacteroidia</taxon>
        <taxon>Bacteroidales</taxon>
        <taxon>Candidatus Cryptobacteroides</taxon>
    </lineage>
</organism>
<accession>A0A9D9IGM5</accession>
<name>A0A9D9IGM5_9BACT</name>